<feature type="domain" description="ABC-type glycine betaine transport system substrate-binding" evidence="6">
    <location>
        <begin position="32"/>
        <end position="280"/>
    </location>
</feature>
<evidence type="ECO:0000313" key="8">
    <source>
        <dbReference type="Proteomes" id="UP001460888"/>
    </source>
</evidence>
<evidence type="ECO:0000256" key="5">
    <source>
        <dbReference type="SAM" id="SignalP"/>
    </source>
</evidence>
<dbReference type="CDD" id="cd13639">
    <property type="entry name" value="PBP2_OpuAC_like"/>
    <property type="match status" value="1"/>
</dbReference>
<dbReference type="EMBL" id="APND01000001">
    <property type="protein sequence ID" value="MES1928457.1"/>
    <property type="molecule type" value="Genomic_DNA"/>
</dbReference>
<dbReference type="SUPFAM" id="SSF53850">
    <property type="entry name" value="Periplasmic binding protein-like II"/>
    <property type="match status" value="1"/>
</dbReference>
<protein>
    <submittedName>
        <fullName evidence="7">Glycine betaine/proline transport system substrate-binding protein</fullName>
    </submittedName>
</protein>
<gene>
    <name evidence="7" type="ORF">SADO_04340</name>
</gene>
<comment type="subcellular location">
    <subcellularLocation>
        <location evidence="1">Cell membrane</location>
    </subcellularLocation>
</comment>
<evidence type="ECO:0000256" key="4">
    <source>
        <dbReference type="ARBA" id="ARBA00023136"/>
    </source>
</evidence>
<evidence type="ECO:0000256" key="1">
    <source>
        <dbReference type="ARBA" id="ARBA00004236"/>
    </source>
</evidence>
<accession>A0ABV2AXV9</accession>
<dbReference type="RefSeq" id="WP_353109543.1">
    <property type="nucleotide sequence ID" value="NZ_APND01000001.1"/>
</dbReference>
<dbReference type="PANTHER" id="PTHR47737">
    <property type="entry name" value="GLYCINE BETAINE/PROLINE BETAINE TRANSPORT SYSTEM PERMEASE PROTEIN PROW"/>
    <property type="match status" value="1"/>
</dbReference>
<keyword evidence="5" id="KW-0732">Signal</keyword>
<dbReference type="Gene3D" id="3.40.190.10">
    <property type="entry name" value="Periplasmic binding protein-like II"/>
    <property type="match status" value="1"/>
</dbReference>
<feature type="signal peptide" evidence="5">
    <location>
        <begin position="1"/>
        <end position="29"/>
    </location>
</feature>
<name>A0ABV2AXV9_9GAMM</name>
<evidence type="ECO:0000256" key="2">
    <source>
        <dbReference type="ARBA" id="ARBA00022448"/>
    </source>
</evidence>
<dbReference type="InterPro" id="IPR007210">
    <property type="entry name" value="ABC_Gly_betaine_transp_sub-bd"/>
</dbReference>
<dbReference type="Pfam" id="PF04069">
    <property type="entry name" value="OpuAC"/>
    <property type="match status" value="1"/>
</dbReference>
<feature type="chain" id="PRO_5045807344" evidence="5">
    <location>
        <begin position="30"/>
        <end position="293"/>
    </location>
</feature>
<dbReference type="PROSITE" id="PS51257">
    <property type="entry name" value="PROKAR_LIPOPROTEIN"/>
    <property type="match status" value="1"/>
</dbReference>
<evidence type="ECO:0000256" key="3">
    <source>
        <dbReference type="ARBA" id="ARBA00022475"/>
    </source>
</evidence>
<evidence type="ECO:0000313" key="7">
    <source>
        <dbReference type="EMBL" id="MES1928457.1"/>
    </source>
</evidence>
<reference evidence="7 8" key="1">
    <citation type="submission" date="2013-03" db="EMBL/GenBank/DDBJ databases">
        <title>Salinisphaera dokdonensis CL-ES53 Genome Sequencing.</title>
        <authorList>
            <person name="Li C."/>
            <person name="Lai Q."/>
            <person name="Shao Z."/>
        </authorList>
    </citation>
    <scope>NUCLEOTIDE SEQUENCE [LARGE SCALE GENOMIC DNA]</scope>
    <source>
        <strain evidence="7 8">CL-ES53</strain>
    </source>
</reference>
<comment type="caution">
    <text evidence="7">The sequence shown here is derived from an EMBL/GenBank/DDBJ whole genome shotgun (WGS) entry which is preliminary data.</text>
</comment>
<proteinExistence type="predicted"/>
<organism evidence="7 8">
    <name type="scientific">Salinisphaera dokdonensis CL-ES53</name>
    <dbReference type="NCBI Taxonomy" id="1304272"/>
    <lineage>
        <taxon>Bacteria</taxon>
        <taxon>Pseudomonadati</taxon>
        <taxon>Pseudomonadota</taxon>
        <taxon>Gammaproteobacteria</taxon>
        <taxon>Salinisphaerales</taxon>
        <taxon>Salinisphaeraceae</taxon>
        <taxon>Salinisphaera</taxon>
    </lineage>
</organism>
<evidence type="ECO:0000259" key="6">
    <source>
        <dbReference type="Pfam" id="PF04069"/>
    </source>
</evidence>
<sequence>MKNHSFKQWLGTAAIAAGLTVGTLGCAQAADDTIEFGWTAWSDAEFVTKLAKQLIEEHTDYDVKLTLSAIGVQYQGVANGDLDAMLMAWLPDTHADYMERVKDDVENLGTIYEGARLGWVVPDYIPEDQLASIEDLKKEAVQEKLDGKIQGIDPGAGLMQLSDTTIDDYGLDEYRLVSASGAAMTAALARAEKREEWIVVTGWTPHWMFGRWDLRFLDDPNGTLGEAQHVDVIARKGFESDYPEVAAFLSNYKLELEELQAAMYEAQESSYEEAIQTYIDEHPDQIEGWFEAG</sequence>
<dbReference type="Proteomes" id="UP001460888">
    <property type="component" value="Unassembled WGS sequence"/>
</dbReference>
<dbReference type="PANTHER" id="PTHR47737:SF1">
    <property type="entry name" value="GLYCINE BETAINE_PROLINE BETAINE TRANSPORT SYSTEM PERMEASE PROTEIN PROW"/>
    <property type="match status" value="1"/>
</dbReference>
<dbReference type="Gene3D" id="3.40.190.100">
    <property type="entry name" value="Glycine betaine-binding periplasmic protein, domain 2"/>
    <property type="match status" value="1"/>
</dbReference>
<keyword evidence="2" id="KW-0813">Transport</keyword>
<keyword evidence="4" id="KW-0472">Membrane</keyword>
<keyword evidence="8" id="KW-1185">Reference proteome</keyword>
<keyword evidence="3" id="KW-1003">Cell membrane</keyword>